<feature type="signal peptide" evidence="2">
    <location>
        <begin position="1"/>
        <end position="19"/>
    </location>
</feature>
<keyword evidence="2" id="KW-0732">Signal</keyword>
<dbReference type="EMBL" id="JAVDDT010000002">
    <property type="protein sequence ID" value="MDQ2068915.1"/>
    <property type="molecule type" value="Genomic_DNA"/>
</dbReference>
<dbReference type="InterPro" id="IPR007410">
    <property type="entry name" value="LpqE-like"/>
</dbReference>
<dbReference type="Pfam" id="PF04314">
    <property type="entry name" value="PCuAC"/>
    <property type="match status" value="1"/>
</dbReference>
<dbReference type="InterPro" id="IPR058248">
    <property type="entry name" value="Lxx211020-like"/>
</dbReference>
<dbReference type="InterPro" id="IPR036182">
    <property type="entry name" value="PCuAC_sf"/>
</dbReference>
<feature type="chain" id="PRO_5046549814" evidence="2">
    <location>
        <begin position="20"/>
        <end position="160"/>
    </location>
</feature>
<dbReference type="PANTHER" id="PTHR36302:SF1">
    <property type="entry name" value="COPPER CHAPERONE PCU(A)C"/>
    <property type="match status" value="1"/>
</dbReference>
<comment type="caution">
    <text evidence="3">The sequence shown here is derived from an EMBL/GenBank/DDBJ whole genome shotgun (WGS) entry which is preliminary data.</text>
</comment>
<gene>
    <name evidence="3" type="ORF">RBH19_03380</name>
</gene>
<organism evidence="3 4">
    <name type="scientific">Natronospira bacteriovora</name>
    <dbReference type="NCBI Taxonomy" id="3069753"/>
    <lineage>
        <taxon>Bacteria</taxon>
        <taxon>Pseudomonadati</taxon>
        <taxon>Pseudomonadota</taxon>
        <taxon>Gammaproteobacteria</taxon>
        <taxon>Natronospirales</taxon>
        <taxon>Natronospiraceae</taxon>
        <taxon>Natronospira</taxon>
    </lineage>
</organism>
<sequence>MKRIALFLSLSLCSLALTAEPPITAESPWVREAPPGTSVTAGYLQLHNRGDEAVSLTAVSADEFRRSELHETVHEDGQARMRHVDAVLIPAGGQAELAPGGKHIMLHEPRRTLEAGDWVTLTLRFDNGQLLQIAAPVRKRTGREEAGDDEHEHHHHGAHE</sequence>
<dbReference type="RefSeq" id="WP_306727412.1">
    <property type="nucleotide sequence ID" value="NZ_JAVDDT010000002.1"/>
</dbReference>
<evidence type="ECO:0000256" key="1">
    <source>
        <dbReference type="SAM" id="MobiDB-lite"/>
    </source>
</evidence>
<dbReference type="SUPFAM" id="SSF110087">
    <property type="entry name" value="DR1885-like metal-binding protein"/>
    <property type="match status" value="1"/>
</dbReference>
<feature type="region of interest" description="Disordered" evidence="1">
    <location>
        <begin position="137"/>
        <end position="160"/>
    </location>
</feature>
<accession>A0ABU0W4G4</accession>
<evidence type="ECO:0000313" key="4">
    <source>
        <dbReference type="Proteomes" id="UP001239019"/>
    </source>
</evidence>
<keyword evidence="4" id="KW-1185">Reference proteome</keyword>
<reference evidence="3 4" key="1">
    <citation type="submission" date="2023-08" db="EMBL/GenBank/DDBJ databases">
        <title>Whole-genome sequencing of halo(alkali)philic microorganisms from hypersaline lakes.</title>
        <authorList>
            <person name="Sorokin D.Y."/>
            <person name="Abbas B."/>
            <person name="Merkel A.Y."/>
        </authorList>
    </citation>
    <scope>NUCLEOTIDE SEQUENCE [LARGE SCALE GENOMIC DNA]</scope>
    <source>
        <strain evidence="3 4">AB-CW4</strain>
    </source>
</reference>
<proteinExistence type="predicted"/>
<dbReference type="Proteomes" id="UP001239019">
    <property type="component" value="Unassembled WGS sequence"/>
</dbReference>
<evidence type="ECO:0000313" key="3">
    <source>
        <dbReference type="EMBL" id="MDQ2068915.1"/>
    </source>
</evidence>
<name>A0ABU0W4G4_9GAMM</name>
<dbReference type="Gene3D" id="2.60.40.1890">
    <property type="entry name" value="PCu(A)C copper chaperone"/>
    <property type="match status" value="1"/>
</dbReference>
<dbReference type="PANTHER" id="PTHR36302">
    <property type="entry name" value="BLR7088 PROTEIN"/>
    <property type="match status" value="1"/>
</dbReference>
<evidence type="ECO:0000256" key="2">
    <source>
        <dbReference type="SAM" id="SignalP"/>
    </source>
</evidence>
<protein>
    <submittedName>
        <fullName evidence="3">Copper chaperone PCu(A)C</fullName>
    </submittedName>
</protein>